<keyword evidence="2" id="KW-1185">Reference proteome</keyword>
<dbReference type="Proteomes" id="UP000586042">
    <property type="component" value="Unassembled WGS sequence"/>
</dbReference>
<dbReference type="RefSeq" id="WP_175594451.1">
    <property type="nucleotide sequence ID" value="NZ_JABWGN010000018.1"/>
</dbReference>
<gene>
    <name evidence="1" type="ORF">HTZ77_37180</name>
</gene>
<protein>
    <submittedName>
        <fullName evidence="1">Uncharacterized protein</fullName>
    </submittedName>
</protein>
<proteinExistence type="predicted"/>
<comment type="caution">
    <text evidence="1">The sequence shown here is derived from an EMBL/GenBank/DDBJ whole genome shotgun (WGS) entry which is preliminary data.</text>
</comment>
<evidence type="ECO:0000313" key="2">
    <source>
        <dbReference type="Proteomes" id="UP000586042"/>
    </source>
</evidence>
<sequence length="194" mass="21650">MNKTGWFESDELLNADDEAFIEVLRANATNWPVTPQDTCLIPPEAGEPLIAILDVTPPRKNLLLFTVGVHVKDGRLRADRLLNQEYCLPEPPTSFAMSVSGTPSGLANQAAHWFLSAMNRPVVRHEWTRWGAVYAYRYLFPDTGEGLFQSYRSLLAPRGQKDRLIAAGHVRGGGWIQVEGIGEPDRIVKILGHF</sequence>
<dbReference type="EMBL" id="JABWGN010000018">
    <property type="protein sequence ID" value="NUW36996.1"/>
    <property type="molecule type" value="Genomic_DNA"/>
</dbReference>
<evidence type="ECO:0000313" key="1">
    <source>
        <dbReference type="EMBL" id="NUW36996.1"/>
    </source>
</evidence>
<dbReference type="AlphaFoldDB" id="A0A7Y6IF86"/>
<accession>A0A7Y6IF86</accession>
<reference evidence="1 2" key="1">
    <citation type="submission" date="2020-06" db="EMBL/GenBank/DDBJ databases">
        <title>Nonomuraea sp. SMC257, a novel actinomycete isolated from soil.</title>
        <authorList>
            <person name="Chanama M."/>
        </authorList>
    </citation>
    <scope>NUCLEOTIDE SEQUENCE [LARGE SCALE GENOMIC DNA]</scope>
    <source>
        <strain evidence="1 2">SMC257</strain>
    </source>
</reference>
<name>A0A7Y6IF86_9ACTN</name>
<organism evidence="1 2">
    <name type="scientific">Nonomuraea montanisoli</name>
    <dbReference type="NCBI Taxonomy" id="2741721"/>
    <lineage>
        <taxon>Bacteria</taxon>
        <taxon>Bacillati</taxon>
        <taxon>Actinomycetota</taxon>
        <taxon>Actinomycetes</taxon>
        <taxon>Streptosporangiales</taxon>
        <taxon>Streptosporangiaceae</taxon>
        <taxon>Nonomuraea</taxon>
    </lineage>
</organism>